<evidence type="ECO:0000256" key="1">
    <source>
        <dbReference type="SAM" id="MobiDB-lite"/>
    </source>
</evidence>
<sequence length="104" mass="11339">MPLTCGALGTRTTGVVGDRVLDGLLPHRRPRVSTRKARSSVSRYAERQDDGRPDTSRLVTDLDVTILGPDPDPPTVSHDDRHTPAADRRGQRVLDLLHADPDGP</sequence>
<evidence type="ECO:0000313" key="2">
    <source>
        <dbReference type="EMBL" id="QFZ72122.1"/>
    </source>
</evidence>
<dbReference type="EMBL" id="CP045643">
    <property type="protein sequence ID" value="QFZ72122.1"/>
    <property type="molecule type" value="Genomic_DNA"/>
</dbReference>
<keyword evidence="3" id="KW-1185">Reference proteome</keyword>
<feature type="compositionally biased region" description="Basic and acidic residues" evidence="1">
    <location>
        <begin position="77"/>
        <end position="90"/>
    </location>
</feature>
<dbReference type="RefSeq" id="WP_153286489.1">
    <property type="nucleotide sequence ID" value="NZ_CP045643.1"/>
</dbReference>
<evidence type="ECO:0000313" key="3">
    <source>
        <dbReference type="Proteomes" id="UP000326179"/>
    </source>
</evidence>
<proteinExistence type="predicted"/>
<name>A0A5Q0L550_9ACTN</name>
<protein>
    <submittedName>
        <fullName evidence="2">Uncharacterized protein</fullName>
    </submittedName>
</protein>
<dbReference type="AlphaFoldDB" id="A0A5Q0L550"/>
<dbReference type="KEGG" id="sfy:GFH48_01575"/>
<reference evidence="2 3" key="1">
    <citation type="submission" date="2019-10" db="EMBL/GenBank/DDBJ databases">
        <title>A novel species.</title>
        <authorList>
            <person name="Gao J."/>
        </authorList>
    </citation>
    <scope>NUCLEOTIDE SEQUENCE [LARGE SCALE GENOMIC DNA]</scope>
    <source>
        <strain evidence="2 3">QMT-28</strain>
    </source>
</reference>
<feature type="compositionally biased region" description="Basic and acidic residues" evidence="1">
    <location>
        <begin position="44"/>
        <end position="55"/>
    </location>
</feature>
<feature type="region of interest" description="Disordered" evidence="1">
    <location>
        <begin position="27"/>
        <end position="90"/>
    </location>
</feature>
<feature type="compositionally biased region" description="Basic residues" evidence="1">
    <location>
        <begin position="27"/>
        <end position="38"/>
    </location>
</feature>
<dbReference type="Proteomes" id="UP000326179">
    <property type="component" value="Chromosome"/>
</dbReference>
<accession>A0A5Q0L550</accession>
<gene>
    <name evidence="2" type="ORF">GFH48_01575</name>
</gene>
<organism evidence="2 3">
    <name type="scientific">Streptomyces fagopyri</name>
    <dbReference type="NCBI Taxonomy" id="2662397"/>
    <lineage>
        <taxon>Bacteria</taxon>
        <taxon>Bacillati</taxon>
        <taxon>Actinomycetota</taxon>
        <taxon>Actinomycetes</taxon>
        <taxon>Kitasatosporales</taxon>
        <taxon>Streptomycetaceae</taxon>
        <taxon>Streptomyces</taxon>
    </lineage>
</organism>